<name>A0A5E6MWM2_PSEFL</name>
<proteinExistence type="predicted"/>
<evidence type="ECO:0000313" key="1">
    <source>
        <dbReference type="EMBL" id="VVM15865.1"/>
    </source>
</evidence>
<reference evidence="1" key="1">
    <citation type="submission" date="2019-09" db="EMBL/GenBank/DDBJ databases">
        <authorList>
            <person name="Chandra G."/>
            <person name="Truman W A."/>
        </authorList>
    </citation>
    <scope>NUCLEOTIDE SEQUENCE</scope>
    <source>
        <strain evidence="1">PS683</strain>
    </source>
</reference>
<organism evidence="1">
    <name type="scientific">Pseudomonas fluorescens</name>
    <dbReference type="NCBI Taxonomy" id="294"/>
    <lineage>
        <taxon>Bacteria</taxon>
        <taxon>Pseudomonadati</taxon>
        <taxon>Pseudomonadota</taxon>
        <taxon>Gammaproteobacteria</taxon>
        <taxon>Pseudomonadales</taxon>
        <taxon>Pseudomonadaceae</taxon>
        <taxon>Pseudomonas</taxon>
    </lineage>
</organism>
<dbReference type="EMBL" id="LR700647">
    <property type="protein sequence ID" value="VVM15865.1"/>
    <property type="molecule type" value="Genomic_DNA"/>
</dbReference>
<accession>A0A5E6MWM2</accession>
<protein>
    <submittedName>
        <fullName evidence="1">Uncharacterized protein</fullName>
    </submittedName>
</protein>
<gene>
    <name evidence="1" type="ORF">PS683_04186</name>
</gene>
<dbReference type="AlphaFoldDB" id="A0A5E6MWM2"/>
<sequence length="179" mass="20214">MKSMLTDSDYFAIGSLHVKIHVCEVFLKSALDFGLSSKTHGSSTAQKLTLGQLIAALKKKVEVHQALIDLLSRFLQSRNDFAHNISKIPGVDFGTEQGVNNLRGFLESLDEDTDVVLNVFAAVMYRWQKLNFPDFESEPEAKQILDKTFALHGPNLDQYFSIRSEVLEPKKNSNKKKKR</sequence>